<dbReference type="AlphaFoldDB" id="A0A9W6T204"/>
<dbReference type="Pfam" id="PF23152">
    <property type="entry name" value="GDH_2nd"/>
    <property type="match status" value="1"/>
</dbReference>
<gene>
    <name evidence="6" type="ORF">Cboi02_000246400</name>
</gene>
<dbReference type="PANTHER" id="PTHR11606:SF24">
    <property type="entry name" value="NAD-SPECIFIC GLUTAMATE DEHYDROGENASE"/>
    <property type="match status" value="1"/>
</dbReference>
<keyword evidence="3 4" id="KW-0520">NAD</keyword>
<proteinExistence type="inferred from homology"/>
<dbReference type="PIRSF" id="PIRSF000184">
    <property type="entry name" value="GDH_NAD"/>
    <property type="match status" value="1"/>
</dbReference>
<reference evidence="6" key="1">
    <citation type="submission" date="2023-04" db="EMBL/GenBank/DDBJ databases">
        <title>Candida boidinii NBRC 10035.</title>
        <authorList>
            <person name="Ichikawa N."/>
            <person name="Sato H."/>
            <person name="Tonouchi N."/>
        </authorList>
    </citation>
    <scope>NUCLEOTIDE SEQUENCE</scope>
    <source>
        <strain evidence="6">NBRC 10035</strain>
    </source>
</reference>
<dbReference type="Pfam" id="PF00208">
    <property type="entry name" value="ELFV_dehydrog"/>
    <property type="match status" value="1"/>
</dbReference>
<comment type="function">
    <text evidence="4">NAD(+)-dependent glutamate dehydrogenase which degrades glutamate to ammonia and alpha-ketoglutarate.</text>
</comment>
<dbReference type="Pfam" id="PF23147">
    <property type="entry name" value="GDH2_N"/>
    <property type="match status" value="1"/>
</dbReference>
<organism evidence="6 7">
    <name type="scientific">Candida boidinii</name>
    <name type="common">Yeast</name>
    <dbReference type="NCBI Taxonomy" id="5477"/>
    <lineage>
        <taxon>Eukaryota</taxon>
        <taxon>Fungi</taxon>
        <taxon>Dikarya</taxon>
        <taxon>Ascomycota</taxon>
        <taxon>Saccharomycotina</taxon>
        <taxon>Pichiomycetes</taxon>
        <taxon>Pichiales</taxon>
        <taxon>Pichiaceae</taxon>
        <taxon>Ogataea</taxon>
        <taxon>Ogataea/Candida clade</taxon>
    </lineage>
</organism>
<comment type="similarity">
    <text evidence="1 4">Belongs to the Glu/Leu/Phe/Val dehydrogenases family.</text>
</comment>
<keyword evidence="7" id="KW-1185">Reference proteome</keyword>
<dbReference type="GO" id="GO:0004352">
    <property type="term" value="F:glutamate dehydrogenase (NAD+) activity"/>
    <property type="evidence" value="ECO:0007669"/>
    <property type="project" value="UniProtKB-UniRule"/>
</dbReference>
<dbReference type="GO" id="GO:0006538">
    <property type="term" value="P:L-glutamate catabolic process"/>
    <property type="evidence" value="ECO:0007669"/>
    <property type="project" value="UniProtKB-UniRule"/>
</dbReference>
<feature type="domain" description="Glutamate/phenylalanine/leucine/valine/L-tryptophan dehydrogenase C-terminal" evidence="5">
    <location>
        <begin position="652"/>
        <end position="926"/>
    </location>
</feature>
<dbReference type="InterPro" id="IPR016210">
    <property type="entry name" value="NAD-GDH_euk"/>
</dbReference>
<dbReference type="PROSITE" id="PS00074">
    <property type="entry name" value="GLFV_DEHYDROGENASE"/>
    <property type="match status" value="1"/>
</dbReference>
<dbReference type="InterPro" id="IPR056365">
    <property type="entry name" value="NAD-GDH_2nd"/>
</dbReference>
<keyword evidence="2 4" id="KW-0560">Oxidoreductase</keyword>
<evidence type="ECO:0000313" key="7">
    <source>
        <dbReference type="Proteomes" id="UP001165120"/>
    </source>
</evidence>
<dbReference type="SUPFAM" id="SSF51735">
    <property type="entry name" value="NAD(P)-binding Rossmann-fold domains"/>
    <property type="match status" value="1"/>
</dbReference>
<dbReference type="SMART" id="SM00839">
    <property type="entry name" value="ELFV_dehydrog"/>
    <property type="match status" value="1"/>
</dbReference>
<dbReference type="InterPro" id="IPR046346">
    <property type="entry name" value="Aminoacid_DH-like_N_sf"/>
</dbReference>
<dbReference type="InterPro" id="IPR036291">
    <property type="entry name" value="NAD(P)-bd_dom_sf"/>
</dbReference>
<name>A0A9W6T204_CANBO</name>
<dbReference type="Gene3D" id="3.40.50.720">
    <property type="entry name" value="NAD(P)-binding Rossmann-like Domain"/>
    <property type="match status" value="1"/>
</dbReference>
<dbReference type="EC" id="1.4.1.2" evidence="4"/>
<evidence type="ECO:0000256" key="3">
    <source>
        <dbReference type="ARBA" id="ARBA00023027"/>
    </source>
</evidence>
<dbReference type="GO" id="GO:0005739">
    <property type="term" value="C:mitochondrion"/>
    <property type="evidence" value="ECO:0007669"/>
    <property type="project" value="UniProtKB-UniRule"/>
</dbReference>
<dbReference type="PANTHER" id="PTHR11606">
    <property type="entry name" value="GLUTAMATE DEHYDROGENASE"/>
    <property type="match status" value="1"/>
</dbReference>
<dbReference type="InterPro" id="IPR055480">
    <property type="entry name" value="NAD-GDH_N"/>
</dbReference>
<evidence type="ECO:0000256" key="2">
    <source>
        <dbReference type="ARBA" id="ARBA00023002"/>
    </source>
</evidence>
<comment type="catalytic activity">
    <reaction evidence="4">
        <text>L-glutamate + NAD(+) + H2O = 2-oxoglutarate + NH4(+) + NADH + H(+)</text>
        <dbReference type="Rhea" id="RHEA:15133"/>
        <dbReference type="ChEBI" id="CHEBI:15377"/>
        <dbReference type="ChEBI" id="CHEBI:15378"/>
        <dbReference type="ChEBI" id="CHEBI:16810"/>
        <dbReference type="ChEBI" id="CHEBI:28938"/>
        <dbReference type="ChEBI" id="CHEBI:29985"/>
        <dbReference type="ChEBI" id="CHEBI:57540"/>
        <dbReference type="ChEBI" id="CHEBI:57945"/>
        <dbReference type="EC" id="1.4.1.2"/>
    </reaction>
</comment>
<evidence type="ECO:0000256" key="1">
    <source>
        <dbReference type="ARBA" id="ARBA00006382"/>
    </source>
</evidence>
<dbReference type="Proteomes" id="UP001165120">
    <property type="component" value="Unassembled WGS sequence"/>
</dbReference>
<dbReference type="InterPro" id="IPR033524">
    <property type="entry name" value="Glu/Leu/Phe/Val_DH_AS"/>
</dbReference>
<dbReference type="EMBL" id="BSXN01000735">
    <property type="protein sequence ID" value="GME69644.1"/>
    <property type="molecule type" value="Genomic_DNA"/>
</dbReference>
<dbReference type="InterPro" id="IPR006096">
    <property type="entry name" value="Glu/Leu/Phe/Val/Trp_DH_C"/>
</dbReference>
<protein>
    <recommendedName>
        <fullName evidence="4">NAD-specific glutamate dehydrogenase</fullName>
        <ecNumber evidence="4">1.4.1.2</ecNumber>
    </recommendedName>
</protein>
<sequence length="1033" mass="116114">MSAIANKLAGLTLNNNFSSGSFQDVNGAEIEGSGYNKIAFPGKDAQMSAVMDELDSLGFIPENLIESETKWFYESLGIDDLFFARESVASIVSHILALYSGKVDAYARGVVDKPFLQHRREYDDHAVYFETGTEEFESKIDDKYLDKIPGDDAYRMEIFNSILPSGEKIKCQFVYKCSFDDAAAVNDKTVENIDAVSDKTFAQIASKHTKNLFTEVINEATKTQGPIIKHFSIASTGEQRIIIGYRRNSSPRYSSALSALCKYYNLDVTRKYVENFSNGISVISVYIAHSDDITPEMVIYQLTKEASLLYCIPNNIFYEQFWSGKMSLQECIYAHSGVIFVTHFLNRLGPEFSSLKELLNTEKSVKNAEIVNQIKRRLTSETYTQSYIAEVFESYTTVLKQLYRNFADTHYIQSSLEKTLSYQRISAIKPIANDEDFENILNHACSQNQRHILVLKALYSFNKSILKTNFFVTTKIALSFRLHPNFLPKDEYPNQPFGMFFVVGSDFRGFHIRFRDIARGGIRIVKSKSIDTYNTNLRNIFDENYNLASTQQRKNKDIPEGGSKGVILLNPGAAQERPKECFSKYIDSIIDILIKDPHKESIVDLYGKNEIIFMGPDENTAGYVDWATLHARERGAPWWKSFFTGKSPTIGGIPHDEYGMTTLSVRAFVEKVYEKQNITDLKKIYKIQTGGPDGDLGSNEILLSKEETYVGLCDGSGVIVDEDGIDKDELIRLAKERKMIQDFDKSKLGPKGYVVLIDDIDFKLPSGEIITSGLVYRNLFHLKIKEIFGEGKVKLFVPCGGRPSAIDTNNVSALIDEKTGQSIVPIIVEGANLFITQPAKIVLEKAGCVLFKDASTNKGGVTSSSLEVLASLSFDDETFLKDMCANAETGEAPEFYKSYVKEVQSIVVRNAKNEFEMLWKLKESTGKTFSELSDDLSLAINKLADELASSEELWNDDAAFRNAVLIDALPELLLKEIGIENILKRVPVAYLRAIFATRLGSEYVYSRGIDANPAKFLEFISSLKKKFASKNLL</sequence>
<accession>A0A9W6T204</accession>
<evidence type="ECO:0000256" key="4">
    <source>
        <dbReference type="PIRNR" id="PIRNR000184"/>
    </source>
</evidence>
<evidence type="ECO:0000259" key="5">
    <source>
        <dbReference type="SMART" id="SM00839"/>
    </source>
</evidence>
<comment type="caution">
    <text evidence="6">The sequence shown here is derived from an EMBL/GenBank/DDBJ whole genome shotgun (WGS) entry which is preliminary data.</text>
</comment>
<dbReference type="SUPFAM" id="SSF53223">
    <property type="entry name" value="Aminoacid dehydrogenase-like, N-terminal domain"/>
    <property type="match status" value="1"/>
</dbReference>
<evidence type="ECO:0000313" key="6">
    <source>
        <dbReference type="EMBL" id="GME69644.1"/>
    </source>
</evidence>